<sequence>MDLHPLGIMAGMPAGGHASSGYLVRDDGITLQLDAGPGTALRLGTVIGADLPDAVAITHLHSDHVYDLLPLGKLLLGRRLRRTDESAQLEIDESVPRTPLFVPRGATGVLRSLAGLFPVTTHPLLDRAFDVAFDVHEYEPGETVAVGHLSVRFELLRHAAPNCGVRVESGPASLVYTGDTGVTDALPVLAAGTGLLLSECTLRETDRSGHGHLSSRDAGRAAADAGVAELVLTHFSSTDRLDLEWHRERAAGEFAGPVRIADPGHRIPVVPTRKVSA</sequence>
<name>A0A4R0HFG0_9ACTN</name>
<accession>A0A4R0HFG0</accession>
<dbReference type="OrthoDB" id="9800940at2"/>
<reference evidence="2 3" key="1">
    <citation type="submission" date="2019-02" db="EMBL/GenBank/DDBJ databases">
        <title>Kribbella capetownensis sp. nov. and Kribbella speibonae sp. nov., isolated from soil.</title>
        <authorList>
            <person name="Curtis S.M."/>
            <person name="Norton I."/>
            <person name="Everest G.J."/>
            <person name="Meyers P.R."/>
        </authorList>
    </citation>
    <scope>NUCLEOTIDE SEQUENCE [LARGE SCALE GENOMIC DNA]</scope>
    <source>
        <strain evidence="2 3">KCTC 29219</strain>
    </source>
</reference>
<dbReference type="SUPFAM" id="SSF56281">
    <property type="entry name" value="Metallo-hydrolase/oxidoreductase"/>
    <property type="match status" value="1"/>
</dbReference>
<evidence type="ECO:0000313" key="3">
    <source>
        <dbReference type="Proteomes" id="UP000292346"/>
    </source>
</evidence>
<evidence type="ECO:0000313" key="2">
    <source>
        <dbReference type="EMBL" id="TCC08394.1"/>
    </source>
</evidence>
<keyword evidence="3" id="KW-1185">Reference proteome</keyword>
<dbReference type="PANTHER" id="PTHR46018:SF4">
    <property type="entry name" value="METALLO-HYDROLASE YHFI-RELATED"/>
    <property type="match status" value="1"/>
</dbReference>
<keyword evidence="2" id="KW-0378">Hydrolase</keyword>
<protein>
    <submittedName>
        <fullName evidence="2">MBL fold metallo-hydrolase</fullName>
    </submittedName>
</protein>
<dbReference type="PANTHER" id="PTHR46018">
    <property type="entry name" value="ZINC PHOSPHODIESTERASE ELAC PROTEIN 1"/>
    <property type="match status" value="1"/>
</dbReference>
<dbReference type="InterPro" id="IPR036866">
    <property type="entry name" value="RibonucZ/Hydroxyglut_hydro"/>
</dbReference>
<dbReference type="Proteomes" id="UP000292346">
    <property type="component" value="Unassembled WGS sequence"/>
</dbReference>
<proteinExistence type="predicted"/>
<evidence type="ECO:0000259" key="1">
    <source>
        <dbReference type="SMART" id="SM00849"/>
    </source>
</evidence>
<dbReference type="Gene3D" id="3.60.15.10">
    <property type="entry name" value="Ribonuclease Z/Hydroxyacylglutathione hydrolase-like"/>
    <property type="match status" value="1"/>
</dbReference>
<dbReference type="EMBL" id="SJJZ01000002">
    <property type="protein sequence ID" value="TCC08394.1"/>
    <property type="molecule type" value="Genomic_DNA"/>
</dbReference>
<dbReference type="RefSeq" id="WP_131339782.1">
    <property type="nucleotide sequence ID" value="NZ_SJJZ01000002.1"/>
</dbReference>
<gene>
    <name evidence="2" type="ORF">E0H45_21145</name>
</gene>
<organism evidence="2 3">
    <name type="scientific">Kribbella soli</name>
    <dbReference type="NCBI Taxonomy" id="1124743"/>
    <lineage>
        <taxon>Bacteria</taxon>
        <taxon>Bacillati</taxon>
        <taxon>Actinomycetota</taxon>
        <taxon>Actinomycetes</taxon>
        <taxon>Propionibacteriales</taxon>
        <taxon>Kribbellaceae</taxon>
        <taxon>Kribbella</taxon>
    </lineage>
</organism>
<feature type="domain" description="Metallo-beta-lactamase" evidence="1">
    <location>
        <begin position="18"/>
        <end position="234"/>
    </location>
</feature>
<dbReference type="Pfam" id="PF12706">
    <property type="entry name" value="Lactamase_B_2"/>
    <property type="match status" value="1"/>
</dbReference>
<dbReference type="AlphaFoldDB" id="A0A4R0HFG0"/>
<comment type="caution">
    <text evidence="2">The sequence shown here is derived from an EMBL/GenBank/DDBJ whole genome shotgun (WGS) entry which is preliminary data.</text>
</comment>
<dbReference type="GO" id="GO:0042781">
    <property type="term" value="F:3'-tRNA processing endoribonuclease activity"/>
    <property type="evidence" value="ECO:0007669"/>
    <property type="project" value="TreeGrafter"/>
</dbReference>
<dbReference type="SMART" id="SM00849">
    <property type="entry name" value="Lactamase_B"/>
    <property type="match status" value="1"/>
</dbReference>
<dbReference type="InterPro" id="IPR001279">
    <property type="entry name" value="Metallo-B-lactamas"/>
</dbReference>